<reference evidence="2" key="1">
    <citation type="submission" date="2022-01" db="EMBL/GenBank/DDBJ databases">
        <title>Corynebacterium sp. nov isolated from isolated from the feces of the greater white-fronted geese (Anser albifrons) at Poyang Lake, PR China.</title>
        <authorList>
            <person name="Liu Q."/>
        </authorList>
    </citation>
    <scope>NUCLEOTIDE SEQUENCE</scope>
    <source>
        <strain evidence="2">JCM 32435</strain>
    </source>
</reference>
<accession>A0A9X1QQW3</accession>
<feature type="domain" description="SAF" evidence="1">
    <location>
        <begin position="50"/>
        <end position="114"/>
    </location>
</feature>
<dbReference type="EMBL" id="JAKGSI010000003">
    <property type="protein sequence ID" value="MCF4006767.1"/>
    <property type="molecule type" value="Genomic_DNA"/>
</dbReference>
<keyword evidence="3" id="KW-1185">Reference proteome</keyword>
<comment type="caution">
    <text evidence="2">The sequence shown here is derived from an EMBL/GenBank/DDBJ whole genome shotgun (WGS) entry which is preliminary data.</text>
</comment>
<dbReference type="InterPro" id="IPR013974">
    <property type="entry name" value="SAF"/>
</dbReference>
<dbReference type="CDD" id="cd11614">
    <property type="entry name" value="SAF_CpaB_FlgA_like"/>
    <property type="match status" value="1"/>
</dbReference>
<dbReference type="SMART" id="SM00858">
    <property type="entry name" value="SAF"/>
    <property type="match status" value="1"/>
</dbReference>
<gene>
    <name evidence="2" type="ORF">L1O03_06180</name>
</gene>
<protein>
    <submittedName>
        <fullName evidence="2">SAF domain-containing protein</fullName>
    </submittedName>
</protein>
<organism evidence="2 3">
    <name type="scientific">Corynebacterium uropygiale</name>
    <dbReference type="NCBI Taxonomy" id="1775911"/>
    <lineage>
        <taxon>Bacteria</taxon>
        <taxon>Bacillati</taxon>
        <taxon>Actinomycetota</taxon>
        <taxon>Actinomycetes</taxon>
        <taxon>Mycobacteriales</taxon>
        <taxon>Corynebacteriaceae</taxon>
        <taxon>Corynebacterium</taxon>
    </lineage>
</organism>
<name>A0A9X1QQW3_9CORY</name>
<dbReference type="RefSeq" id="WP_236118579.1">
    <property type="nucleotide sequence ID" value="NZ_JAKGSI010000003.1"/>
</dbReference>
<evidence type="ECO:0000259" key="1">
    <source>
        <dbReference type="SMART" id="SM00858"/>
    </source>
</evidence>
<dbReference type="Proteomes" id="UP001139336">
    <property type="component" value="Unassembled WGS sequence"/>
</dbReference>
<evidence type="ECO:0000313" key="3">
    <source>
        <dbReference type="Proteomes" id="UP001139336"/>
    </source>
</evidence>
<proteinExistence type="predicted"/>
<evidence type="ECO:0000313" key="2">
    <source>
        <dbReference type="EMBL" id="MCF4006767.1"/>
    </source>
</evidence>
<dbReference type="AlphaFoldDB" id="A0A9X1QQW3"/>
<sequence length="213" mass="22102">MPSSPFTQRSARWWNTPGWRRSMIIRRGLATLLCILAALGVAASLRHRDPEVLVLTRDVPAGTALQDTDLTLAPRALSSQPAGALGPEEREKASGSILAAEGRAGQVLHHGHLVGPELINSLHPGGTMVPLRLADPELSPLLVPGDTVSVVTAKEDEATPEVVAEGARVVTVPGGEESASILLALDEVQAQAVAAAALRSPLAVVVTGARARG</sequence>
<dbReference type="Pfam" id="PF08666">
    <property type="entry name" value="SAF"/>
    <property type="match status" value="1"/>
</dbReference>